<evidence type="ECO:0000259" key="11">
    <source>
        <dbReference type="SMART" id="SM00093"/>
    </source>
</evidence>
<dbReference type="Proteomes" id="UP000472260">
    <property type="component" value="Unassembled WGS sequence"/>
</dbReference>
<comment type="function">
    <text evidence="6">Major thyroid hormone transport protein in serum.</text>
</comment>
<sequence>QVGNVKFVSIMGRNIICLYTCALVIVHPIVLGDDGSLPTFDTLTVMLWRKNYFAFQESYLNARISVQEYIFLSAECVHGPFLHCLIGAGGETKEQLLMDIGHDSSVFNTEIALYVSNKSKPLPEFPEKIKQFQLPEGFPVDFHLFATLDKINTYVREKTHEKIDNVVEYLDANTMILLIYIYFKGKWTMPFDPTFTHEAEFHVDVETTVPVQMINHKDYIKILNDLEKVINRRDIERWRNSVGESYF</sequence>
<comment type="similarity">
    <text evidence="2 10">Belongs to the serpin family.</text>
</comment>
<dbReference type="AlphaFoldDB" id="A0A671NVA9"/>
<evidence type="ECO:0000256" key="4">
    <source>
        <dbReference type="ARBA" id="ARBA00022729"/>
    </source>
</evidence>
<evidence type="ECO:0000256" key="3">
    <source>
        <dbReference type="ARBA" id="ARBA00022525"/>
    </source>
</evidence>
<evidence type="ECO:0000256" key="7">
    <source>
        <dbReference type="ARBA" id="ARBA00039512"/>
    </source>
</evidence>
<dbReference type="Ensembl" id="ENSSANT00000053350.1">
    <property type="protein sequence ID" value="ENSSANP00000050187.1"/>
    <property type="gene ID" value="ENSSANG00000025199.1"/>
</dbReference>
<dbReference type="GO" id="GO:0004867">
    <property type="term" value="F:serine-type endopeptidase inhibitor activity"/>
    <property type="evidence" value="ECO:0007669"/>
    <property type="project" value="InterPro"/>
</dbReference>
<dbReference type="InterPro" id="IPR023796">
    <property type="entry name" value="Serpin_dom"/>
</dbReference>
<evidence type="ECO:0000256" key="1">
    <source>
        <dbReference type="ARBA" id="ARBA00004613"/>
    </source>
</evidence>
<dbReference type="Gene3D" id="2.30.39.10">
    <property type="entry name" value="Alpha-1-antitrypsin, domain 1"/>
    <property type="match status" value="1"/>
</dbReference>
<keyword evidence="13" id="KW-1185">Reference proteome</keyword>
<accession>A0A671NVA9</accession>
<reference evidence="12" key="1">
    <citation type="submission" date="2025-08" db="UniProtKB">
        <authorList>
            <consortium name="Ensembl"/>
        </authorList>
    </citation>
    <scope>IDENTIFICATION</scope>
</reference>
<dbReference type="SMART" id="SM00093">
    <property type="entry name" value="SERPIN"/>
    <property type="match status" value="1"/>
</dbReference>
<keyword evidence="3" id="KW-0964">Secreted</keyword>
<keyword evidence="4" id="KW-0732">Signal</keyword>
<evidence type="ECO:0000256" key="10">
    <source>
        <dbReference type="RuleBase" id="RU000411"/>
    </source>
</evidence>
<evidence type="ECO:0000256" key="9">
    <source>
        <dbReference type="ARBA" id="ARBA00043177"/>
    </source>
</evidence>
<feature type="domain" description="Serpin" evidence="11">
    <location>
        <begin position="56"/>
        <end position="245"/>
    </location>
</feature>
<dbReference type="InterPro" id="IPR042178">
    <property type="entry name" value="Serpin_sf_1"/>
</dbReference>
<comment type="subcellular location">
    <subcellularLocation>
        <location evidence="1">Secreted</location>
    </subcellularLocation>
</comment>
<dbReference type="Gene3D" id="3.30.497.10">
    <property type="entry name" value="Antithrombin, subunit I, domain 2"/>
    <property type="match status" value="1"/>
</dbReference>
<reference evidence="12" key="2">
    <citation type="submission" date="2025-09" db="UniProtKB">
        <authorList>
            <consortium name="Ensembl"/>
        </authorList>
    </citation>
    <scope>IDENTIFICATION</scope>
</reference>
<evidence type="ECO:0000313" key="12">
    <source>
        <dbReference type="Ensembl" id="ENSSANP00000050187.1"/>
    </source>
</evidence>
<evidence type="ECO:0000256" key="6">
    <source>
        <dbReference type="ARBA" id="ARBA00037352"/>
    </source>
</evidence>
<dbReference type="GO" id="GO:0005615">
    <property type="term" value="C:extracellular space"/>
    <property type="evidence" value="ECO:0007669"/>
    <property type="project" value="InterPro"/>
</dbReference>
<evidence type="ECO:0000256" key="5">
    <source>
        <dbReference type="ARBA" id="ARBA00023180"/>
    </source>
</evidence>
<dbReference type="InterPro" id="IPR036186">
    <property type="entry name" value="Serpin_sf"/>
</dbReference>
<evidence type="ECO:0000256" key="8">
    <source>
        <dbReference type="ARBA" id="ARBA00042967"/>
    </source>
</evidence>
<proteinExistence type="inferred from homology"/>
<dbReference type="PANTHER" id="PTHR11461">
    <property type="entry name" value="SERINE PROTEASE INHIBITOR, SERPIN"/>
    <property type="match status" value="1"/>
</dbReference>
<protein>
    <recommendedName>
        <fullName evidence="7">Thyroxine-binding globulin</fullName>
    </recommendedName>
    <alternativeName>
        <fullName evidence="9">Serpin A7</fullName>
    </alternativeName>
    <alternativeName>
        <fullName evidence="8">T4-binding globulin</fullName>
    </alternativeName>
</protein>
<dbReference type="InterPro" id="IPR042185">
    <property type="entry name" value="Serpin_sf_2"/>
</dbReference>
<dbReference type="SUPFAM" id="SSF56574">
    <property type="entry name" value="Serpins"/>
    <property type="match status" value="1"/>
</dbReference>
<name>A0A671NVA9_9TELE</name>
<keyword evidence="5" id="KW-0325">Glycoprotein</keyword>
<dbReference type="Pfam" id="PF00079">
    <property type="entry name" value="Serpin"/>
    <property type="match status" value="1"/>
</dbReference>
<evidence type="ECO:0000313" key="13">
    <source>
        <dbReference type="Proteomes" id="UP000472260"/>
    </source>
</evidence>
<evidence type="ECO:0000256" key="2">
    <source>
        <dbReference type="ARBA" id="ARBA00009500"/>
    </source>
</evidence>
<organism evidence="12 13">
    <name type="scientific">Sinocyclocheilus anshuiensis</name>
    <dbReference type="NCBI Taxonomy" id="1608454"/>
    <lineage>
        <taxon>Eukaryota</taxon>
        <taxon>Metazoa</taxon>
        <taxon>Chordata</taxon>
        <taxon>Craniata</taxon>
        <taxon>Vertebrata</taxon>
        <taxon>Euteleostomi</taxon>
        <taxon>Actinopterygii</taxon>
        <taxon>Neopterygii</taxon>
        <taxon>Teleostei</taxon>
        <taxon>Ostariophysi</taxon>
        <taxon>Cypriniformes</taxon>
        <taxon>Cyprinidae</taxon>
        <taxon>Cyprininae</taxon>
        <taxon>Sinocyclocheilus</taxon>
    </lineage>
</organism>
<dbReference type="PANTHER" id="PTHR11461:SF375">
    <property type="entry name" value="THYROXINE-BINDING GLOBULIN"/>
    <property type="match status" value="1"/>
</dbReference>
<dbReference type="InterPro" id="IPR000215">
    <property type="entry name" value="Serpin_fam"/>
</dbReference>